<feature type="region of interest" description="Disordered" evidence="1">
    <location>
        <begin position="305"/>
        <end position="360"/>
    </location>
</feature>
<accession>A0A9P6W3T6</accession>
<keyword evidence="3" id="KW-1185">Reference proteome</keyword>
<evidence type="ECO:0000313" key="3">
    <source>
        <dbReference type="Proteomes" id="UP000777482"/>
    </source>
</evidence>
<protein>
    <submittedName>
        <fullName evidence="2">Uncharacterized protein</fullName>
    </submittedName>
</protein>
<comment type="caution">
    <text evidence="2">The sequence shown here is derived from an EMBL/GenBank/DDBJ whole genome shotgun (WGS) entry which is preliminary data.</text>
</comment>
<gene>
    <name evidence="2" type="ORF">C6P46_003996</name>
</gene>
<organism evidence="2 3">
    <name type="scientific">Rhodotorula mucilaginosa</name>
    <name type="common">Yeast</name>
    <name type="synonym">Rhodotorula rubra</name>
    <dbReference type="NCBI Taxonomy" id="5537"/>
    <lineage>
        <taxon>Eukaryota</taxon>
        <taxon>Fungi</taxon>
        <taxon>Dikarya</taxon>
        <taxon>Basidiomycota</taxon>
        <taxon>Pucciniomycotina</taxon>
        <taxon>Microbotryomycetes</taxon>
        <taxon>Sporidiobolales</taxon>
        <taxon>Sporidiobolaceae</taxon>
        <taxon>Rhodotorula</taxon>
    </lineage>
</organism>
<dbReference type="OrthoDB" id="10569307at2759"/>
<feature type="region of interest" description="Disordered" evidence="1">
    <location>
        <begin position="132"/>
        <end position="183"/>
    </location>
</feature>
<sequence length="360" mass="37846">MKQPLLSMSKSEDRRQAEQTGMALIEQWRIEVAQELEREKTKRLSIGESVAQAVQDVSELFLGSPFLRSFKVASLVFPTADIQRQLASPTTGSWSYPTTPTTAVSSAVVQTAHRATLQHGLIIPRTVAENLPSATLTPSSPEPETSPSSAFQLAGASIGNSRPPHDKPEPPHSGSPPFSNLAQGQGLPSGYILADIPAKAAAILGLDDACLNYAAYPPSRPRKPLLPINAPVSSFSHPSNGGPPRDSSEMTRAPFAKRNPPPAPLRLPTPRSGHAGDGGLPKYNGRELNRVESALGAGTAAGRSCADQMASGAIAQSGKRGADAIPSRERKPSLAKLSVGKLTRSLSGRRGRAAAPGMKS</sequence>
<name>A0A9P6W3T6_RHOMI</name>
<evidence type="ECO:0000256" key="1">
    <source>
        <dbReference type="SAM" id="MobiDB-lite"/>
    </source>
</evidence>
<proteinExistence type="predicted"/>
<dbReference type="Proteomes" id="UP000777482">
    <property type="component" value="Unassembled WGS sequence"/>
</dbReference>
<dbReference type="EMBL" id="PUHQ01000035">
    <property type="protein sequence ID" value="KAG0661399.1"/>
    <property type="molecule type" value="Genomic_DNA"/>
</dbReference>
<feature type="region of interest" description="Disordered" evidence="1">
    <location>
        <begin position="229"/>
        <end position="285"/>
    </location>
</feature>
<dbReference type="AlphaFoldDB" id="A0A9P6W3T6"/>
<reference evidence="2 3" key="1">
    <citation type="submission" date="2020-11" db="EMBL/GenBank/DDBJ databases">
        <title>Kefir isolates.</title>
        <authorList>
            <person name="Marcisauskas S."/>
            <person name="Kim Y."/>
            <person name="Blasche S."/>
        </authorList>
    </citation>
    <scope>NUCLEOTIDE SEQUENCE [LARGE SCALE GENOMIC DNA]</scope>
    <source>
        <strain evidence="2 3">KR</strain>
    </source>
</reference>
<evidence type="ECO:0000313" key="2">
    <source>
        <dbReference type="EMBL" id="KAG0661399.1"/>
    </source>
</evidence>
<feature type="compositionally biased region" description="Low complexity" evidence="1">
    <location>
        <begin position="132"/>
        <end position="150"/>
    </location>
</feature>
<feature type="compositionally biased region" description="Basic and acidic residues" evidence="1">
    <location>
        <begin position="320"/>
        <end position="332"/>
    </location>
</feature>